<evidence type="ECO:0000313" key="4">
    <source>
        <dbReference type="Proteomes" id="UP000294257"/>
    </source>
</evidence>
<keyword evidence="4" id="KW-1185">Reference proteome</keyword>
<dbReference type="PROSITE" id="PS51257">
    <property type="entry name" value="PROKAR_LIPOPROTEIN"/>
    <property type="match status" value="1"/>
</dbReference>
<feature type="region of interest" description="Disordered" evidence="1">
    <location>
        <begin position="25"/>
        <end position="49"/>
    </location>
</feature>
<accession>A0A4Q7KKU4</accession>
<feature type="chain" id="PRO_5039165731" evidence="2">
    <location>
        <begin position="29"/>
        <end position="392"/>
    </location>
</feature>
<dbReference type="Proteomes" id="UP000294257">
    <property type="component" value="Unassembled WGS sequence"/>
</dbReference>
<gene>
    <name evidence="3" type="ORF">EV193_108265</name>
</gene>
<proteinExistence type="predicted"/>
<dbReference type="AlphaFoldDB" id="A0A4Q7KKU4"/>
<sequence>MTHRWRVRHVVAAVGGLLVLTSCTGGTAPESAESEESSTLSSLPTQPPGTVREIALTGGLTKSPPQGMDTMSVEDGGGFLAGPYFSLKVAWVATGPAITDHPMNRHVYEEPRRAAPGQELLVFQVDPSVRGGDWVLRDDQPAPVAELVVAGVAVKLEKSPLRSRGGSYTPSLDGAVAVASVPTGAPVSIRVTDTGRAQTLDLRTGRRAADAIGGYYRKTSQKVDWQREDVPIGFSVPAEGRSYRSTLDIGFKSLAPSRVMSDAIALLAPYSAKNGWAAPGRAWLKLPRPTVSGGPLSPSLTLRTSDQAAFRLRLPDGSELAALPGSHEVGLFLADVAEPGPDLTFDVPADFRTGAYVIRLGTGALVAEFRDAKVPARWSSGPAPVEIPINLS</sequence>
<organism evidence="3 4">
    <name type="scientific">Herbihabitans rhizosphaerae</name>
    <dbReference type="NCBI Taxonomy" id="1872711"/>
    <lineage>
        <taxon>Bacteria</taxon>
        <taxon>Bacillati</taxon>
        <taxon>Actinomycetota</taxon>
        <taxon>Actinomycetes</taxon>
        <taxon>Pseudonocardiales</taxon>
        <taxon>Pseudonocardiaceae</taxon>
        <taxon>Herbihabitans</taxon>
    </lineage>
</organism>
<reference evidence="3 4" key="1">
    <citation type="submission" date="2019-02" db="EMBL/GenBank/DDBJ databases">
        <title>Genomic Encyclopedia of Type Strains, Phase IV (KMG-IV): sequencing the most valuable type-strain genomes for metagenomic binning, comparative biology and taxonomic classification.</title>
        <authorList>
            <person name="Goeker M."/>
        </authorList>
    </citation>
    <scope>NUCLEOTIDE SEQUENCE [LARGE SCALE GENOMIC DNA]</scope>
    <source>
        <strain evidence="3 4">DSM 101727</strain>
    </source>
</reference>
<name>A0A4Q7KKU4_9PSEU</name>
<evidence type="ECO:0000313" key="3">
    <source>
        <dbReference type="EMBL" id="RZS34915.1"/>
    </source>
</evidence>
<feature type="signal peptide" evidence="2">
    <location>
        <begin position="1"/>
        <end position="28"/>
    </location>
</feature>
<protein>
    <submittedName>
        <fullName evidence="3">Uncharacterized protein</fullName>
    </submittedName>
</protein>
<keyword evidence="2" id="KW-0732">Signal</keyword>
<dbReference type="EMBL" id="SGWQ01000008">
    <property type="protein sequence ID" value="RZS34915.1"/>
    <property type="molecule type" value="Genomic_DNA"/>
</dbReference>
<evidence type="ECO:0000256" key="1">
    <source>
        <dbReference type="SAM" id="MobiDB-lite"/>
    </source>
</evidence>
<evidence type="ECO:0000256" key="2">
    <source>
        <dbReference type="SAM" id="SignalP"/>
    </source>
</evidence>
<comment type="caution">
    <text evidence="3">The sequence shown here is derived from an EMBL/GenBank/DDBJ whole genome shotgun (WGS) entry which is preliminary data.</text>
</comment>